<accession>A0A9P9BHE3</accession>
<feature type="region of interest" description="Disordered" evidence="1">
    <location>
        <begin position="715"/>
        <end position="741"/>
    </location>
</feature>
<dbReference type="EMBL" id="JAGTJQ010000011">
    <property type="protein sequence ID" value="KAH7018404.1"/>
    <property type="molecule type" value="Genomic_DNA"/>
</dbReference>
<organism evidence="2 3">
    <name type="scientific">Microdochium trichocladiopsis</name>
    <dbReference type="NCBI Taxonomy" id="1682393"/>
    <lineage>
        <taxon>Eukaryota</taxon>
        <taxon>Fungi</taxon>
        <taxon>Dikarya</taxon>
        <taxon>Ascomycota</taxon>
        <taxon>Pezizomycotina</taxon>
        <taxon>Sordariomycetes</taxon>
        <taxon>Xylariomycetidae</taxon>
        <taxon>Xylariales</taxon>
        <taxon>Microdochiaceae</taxon>
        <taxon>Microdochium</taxon>
    </lineage>
</organism>
<evidence type="ECO:0000313" key="2">
    <source>
        <dbReference type="EMBL" id="KAH7018404.1"/>
    </source>
</evidence>
<dbReference type="Proteomes" id="UP000756346">
    <property type="component" value="Unassembled WGS sequence"/>
</dbReference>
<comment type="caution">
    <text evidence="2">The sequence shown here is derived from an EMBL/GenBank/DDBJ whole genome shotgun (WGS) entry which is preliminary data.</text>
</comment>
<protein>
    <submittedName>
        <fullName evidence="2">Uncharacterized protein</fullName>
    </submittedName>
</protein>
<feature type="region of interest" description="Disordered" evidence="1">
    <location>
        <begin position="753"/>
        <end position="784"/>
    </location>
</feature>
<sequence>MEKAAETVLPMGLVELRQSQSDIQVWTGRVSMDDSAEIVVKQLAELDLYVSPLNGTTRGGERFIFHSNILSRALTSAIERSDLLEKIGLTAGPTCPAGSFRFVNYVFRCNRFKPQTDKFSQHRDTPYYDAARSQISKYTVLVYLASGTSRGSQQDSDAADAIDKPALLIKAGSADKNHGNNICFYDIQPMQFVIFDQRLEHEGHPFIDTDKVFLRTELIFEDKRLHSSEPMSSRYHNEAVAGLFSQACYMTGHGVFDAELAAHAHTCYEKANAMHWGLSTSSSTGSLDQSGENMVYLLKEFAGTRFLTNGYNYWFSTTAPPNSRSSSKTTKDDTDETGHIKDCATVAVLDYLNCRVGGGKTFRSLLQTETVRGKVVCDADVIRILSTTPVPNQEIAAETHKQDAAGGGMLRRLNSSNVDTLFQEDTGKPFIKRRLSWKQDEDDEDDEEEDRPSCCPFHDYENFDARDSIEVSSIYEACCAYTRRRILSSPITFLGEEEELVVNHDNILVQGDKVYILRAEKEGDGHQDGLDERRINFAACWTSLPSPVAFIGLGGEVRAPRLLLPPLQFQRIMPEDSRASESYDNGSSGPGYYHFTLDLFRNDWVLSVDDEAKIPVPVITNDLDEENLVEGDESKFLQQTPGYDFDFQHGLTIHSHDRADSTTDDRNAGTRRSMRLKASVIGGEAYARGHEGGHRMRETDIDDLAEVADEDWATESEALETDDEDDSGVDQPIRRRHPSRSAAFIDVEAEVLSDGDLVDDDLDEPADKSEGYDDVDEPRKRRRF</sequence>
<feature type="compositionally biased region" description="Acidic residues" evidence="1">
    <location>
        <begin position="753"/>
        <end position="764"/>
    </location>
</feature>
<dbReference type="RefSeq" id="XP_046006671.1">
    <property type="nucleotide sequence ID" value="XM_046155540.1"/>
</dbReference>
<dbReference type="OrthoDB" id="5127183at2759"/>
<dbReference type="AlphaFoldDB" id="A0A9P9BHE3"/>
<feature type="compositionally biased region" description="Acidic residues" evidence="1">
    <location>
        <begin position="440"/>
        <end position="450"/>
    </location>
</feature>
<feature type="compositionally biased region" description="Acidic residues" evidence="1">
    <location>
        <begin position="715"/>
        <end position="728"/>
    </location>
</feature>
<reference evidence="2" key="1">
    <citation type="journal article" date="2021" name="Nat. Commun.">
        <title>Genetic determinants of endophytism in the Arabidopsis root mycobiome.</title>
        <authorList>
            <person name="Mesny F."/>
            <person name="Miyauchi S."/>
            <person name="Thiergart T."/>
            <person name="Pickel B."/>
            <person name="Atanasova L."/>
            <person name="Karlsson M."/>
            <person name="Huettel B."/>
            <person name="Barry K.W."/>
            <person name="Haridas S."/>
            <person name="Chen C."/>
            <person name="Bauer D."/>
            <person name="Andreopoulos W."/>
            <person name="Pangilinan J."/>
            <person name="LaButti K."/>
            <person name="Riley R."/>
            <person name="Lipzen A."/>
            <person name="Clum A."/>
            <person name="Drula E."/>
            <person name="Henrissat B."/>
            <person name="Kohler A."/>
            <person name="Grigoriev I.V."/>
            <person name="Martin F.M."/>
            <person name="Hacquard S."/>
        </authorList>
    </citation>
    <scope>NUCLEOTIDE SEQUENCE</scope>
    <source>
        <strain evidence="2">MPI-CAGE-CH-0230</strain>
    </source>
</reference>
<evidence type="ECO:0000256" key="1">
    <source>
        <dbReference type="SAM" id="MobiDB-lite"/>
    </source>
</evidence>
<feature type="region of interest" description="Disordered" evidence="1">
    <location>
        <begin position="435"/>
        <end position="454"/>
    </location>
</feature>
<name>A0A9P9BHE3_9PEZI</name>
<gene>
    <name evidence="2" type="ORF">B0I36DRAFT_335900</name>
</gene>
<dbReference type="GeneID" id="70185086"/>
<proteinExistence type="predicted"/>
<keyword evidence="3" id="KW-1185">Reference proteome</keyword>
<evidence type="ECO:0000313" key="3">
    <source>
        <dbReference type="Proteomes" id="UP000756346"/>
    </source>
</evidence>